<evidence type="ECO:0000256" key="14">
    <source>
        <dbReference type="ARBA" id="ARBA00044898"/>
    </source>
</evidence>
<evidence type="ECO:0000256" key="21">
    <source>
        <dbReference type="ARBA" id="ARBA00044985"/>
    </source>
</evidence>
<name>A0AAE3HPC6_9GAMM</name>
<comment type="similarity">
    <text evidence="2">Belongs to the major facilitator superfamily.</text>
</comment>
<comment type="catalytic activity">
    <reaction evidence="20">
        <text>L-lysyl-glycine(out) = L-lysyl-glycine(in)</text>
        <dbReference type="Rhea" id="RHEA:79407"/>
        <dbReference type="ChEBI" id="CHEBI:191202"/>
    </reaction>
</comment>
<proteinExistence type="inferred from homology"/>
<comment type="catalytic activity">
    <reaction evidence="19">
        <text>L-alanyl-L-lysine(out) = L-alanyl-L-lysine(in)</text>
        <dbReference type="Rhea" id="RHEA:79415"/>
        <dbReference type="ChEBI" id="CHEBI:192470"/>
    </reaction>
</comment>
<feature type="transmembrane region" description="Helical" evidence="25">
    <location>
        <begin position="104"/>
        <end position="126"/>
    </location>
</feature>
<protein>
    <recommendedName>
        <fullName evidence="21">Lysosomal dipeptide transporter MFSD1</fullName>
    </recommendedName>
    <alternativeName>
        <fullName evidence="22">Major facilitator superfamily domain-containing protein 1</fullName>
    </alternativeName>
</protein>
<feature type="transmembrane region" description="Helical" evidence="25">
    <location>
        <begin position="50"/>
        <end position="75"/>
    </location>
</feature>
<dbReference type="PROSITE" id="PS50850">
    <property type="entry name" value="MFS"/>
    <property type="match status" value="1"/>
</dbReference>
<evidence type="ECO:0000256" key="1">
    <source>
        <dbReference type="ARBA" id="ARBA00004155"/>
    </source>
</evidence>
<reference evidence="27" key="2">
    <citation type="submission" date="2021-06" db="EMBL/GenBank/DDBJ databases">
        <title>Genomic Description and Analysis of Intracellular Bacteria, Candidatus Berkiella cookevillensis and Candidatus Berkiella aquae.</title>
        <authorList>
            <person name="Kidane D.T."/>
            <person name="Mehari Y.T."/>
            <person name="Rice F.C."/>
            <person name="Arivett B.A."/>
            <person name="Farone A.L."/>
            <person name="Berk S.G."/>
            <person name="Farone M.B."/>
        </authorList>
    </citation>
    <scope>NUCLEOTIDE SEQUENCE</scope>
    <source>
        <strain evidence="27">CC99</strain>
    </source>
</reference>
<keyword evidence="4 25" id="KW-0812">Transmembrane</keyword>
<comment type="function">
    <text evidence="23">Lysosomal dipeptide uniporter that selectively exports lysine, arginine or histidine-containing dipeptides with a net positive charge from the lysosome lumen into the cytosol. Could play a role in a specific type of protein O-glycosylation indirectly regulating macrophages migration and tissue invasion. Also essential for liver homeostasis.</text>
</comment>
<dbReference type="InterPro" id="IPR036259">
    <property type="entry name" value="MFS_trans_sf"/>
</dbReference>
<keyword evidence="28" id="KW-1185">Reference proteome</keyword>
<evidence type="ECO:0000256" key="9">
    <source>
        <dbReference type="ARBA" id="ARBA00044878"/>
    </source>
</evidence>
<comment type="caution">
    <text evidence="27">The sequence shown here is derived from an EMBL/GenBank/DDBJ whole genome shotgun (WGS) entry which is preliminary data.</text>
</comment>
<feature type="transmembrane region" description="Helical" evidence="25">
    <location>
        <begin position="12"/>
        <end position="30"/>
    </location>
</feature>
<evidence type="ECO:0000256" key="16">
    <source>
        <dbReference type="ARBA" id="ARBA00044900"/>
    </source>
</evidence>
<evidence type="ECO:0000259" key="26">
    <source>
        <dbReference type="PROSITE" id="PS50850"/>
    </source>
</evidence>
<keyword evidence="5 25" id="KW-1133">Transmembrane helix</keyword>
<sequence length="428" mass="46946">MRLHVLGSRYKYLPYLMWLFPLSFFAYQFILRLWPGLMMHQIMDQFSIDASHFGLLAAFYYYGYAGMQIPVAILLERFGARRVVFTFAMVCGLATLMFTHTNHFYMAVLSRFLIGAGSAVGFLAISKVVSEWFPKEQYARMIGFSFTFGLMGAIFGGKPVSLLIETHPWQSVALTLAAISIVIGCLTYFILCSPQTNNAQKQEEQFNAANFKSLLSSPVIWFLAIANLLMVGSLEGFADVWGVPYLMTAYNLNKADAAGLISFIFFGMLIGGPLLALLSRKFGNYTVIAASGLGMAAAFLLLFLNQSYNSVLLSCLFFGVGILCCYQVIVFAAGSNLVAPKHLGVTVAFLNCINMLGGSFFHTTIGKIMDVFGGGGLNHEGLRIYDLHAYKYALCVVPLCALVGAIIVAVIGMKLKVNEYNKSSINGA</sequence>
<comment type="catalytic activity">
    <reaction evidence="13">
        <text>L-alpha-aminoacyl-L-lysine(out) = L-alpha-aminoacyl-L-lysine(in)</text>
        <dbReference type="Rhea" id="RHEA:79383"/>
        <dbReference type="ChEBI" id="CHEBI:229966"/>
    </reaction>
</comment>
<comment type="catalytic activity">
    <reaction evidence="9">
        <text>L-histidyl-glycine(out) = L-histidyl-glycine(in)</text>
        <dbReference type="Rhea" id="RHEA:79395"/>
        <dbReference type="ChEBI" id="CHEBI:229957"/>
    </reaction>
</comment>
<dbReference type="InterPro" id="IPR020846">
    <property type="entry name" value="MFS_dom"/>
</dbReference>
<dbReference type="InterPro" id="IPR011701">
    <property type="entry name" value="MFS"/>
</dbReference>
<comment type="catalytic activity">
    <reaction evidence="18">
        <text>L-histidyl-L-alpha-amino acid(out) = L-histidyl-L-alpha-amino acid(in)</text>
        <dbReference type="Rhea" id="RHEA:79379"/>
        <dbReference type="ChEBI" id="CHEBI:229964"/>
    </reaction>
</comment>
<dbReference type="InterPro" id="IPR052187">
    <property type="entry name" value="MFSD1"/>
</dbReference>
<evidence type="ECO:0000256" key="24">
    <source>
        <dbReference type="ARBA" id="ARBA00046376"/>
    </source>
</evidence>
<evidence type="ECO:0000256" key="17">
    <source>
        <dbReference type="ARBA" id="ARBA00044903"/>
    </source>
</evidence>
<comment type="catalytic activity">
    <reaction evidence="12">
        <text>L-lysyl-L-alpha-amino acid(out) = L-lysyl-L-alpha-amino acid(in)</text>
        <dbReference type="Rhea" id="RHEA:79387"/>
        <dbReference type="ChEBI" id="CHEBI:229965"/>
    </reaction>
</comment>
<evidence type="ECO:0000256" key="15">
    <source>
        <dbReference type="ARBA" id="ARBA00044899"/>
    </source>
</evidence>
<dbReference type="EMBL" id="LKHV02000001">
    <property type="protein sequence ID" value="MCS5707650.1"/>
    <property type="molecule type" value="Genomic_DNA"/>
</dbReference>
<comment type="catalytic activity">
    <reaction evidence="17">
        <text>L-arginyl-glycine(out) = L-arginyl-glycine(in)</text>
        <dbReference type="Rhea" id="RHEA:79391"/>
        <dbReference type="ChEBI" id="CHEBI:229955"/>
    </reaction>
</comment>
<evidence type="ECO:0000256" key="5">
    <source>
        <dbReference type="ARBA" id="ARBA00022989"/>
    </source>
</evidence>
<comment type="catalytic activity">
    <reaction evidence="8">
        <text>L-lysyl-L-alanine(out) = L-lysyl-L-alanine(in)</text>
        <dbReference type="Rhea" id="RHEA:79399"/>
        <dbReference type="ChEBI" id="CHEBI:229954"/>
    </reaction>
</comment>
<evidence type="ECO:0000256" key="3">
    <source>
        <dbReference type="ARBA" id="ARBA00022448"/>
    </source>
</evidence>
<feature type="transmembrane region" description="Helical" evidence="25">
    <location>
        <begin position="138"/>
        <end position="157"/>
    </location>
</feature>
<evidence type="ECO:0000256" key="4">
    <source>
        <dbReference type="ARBA" id="ARBA00022692"/>
    </source>
</evidence>
<feature type="transmembrane region" description="Helical" evidence="25">
    <location>
        <begin position="219"/>
        <end position="238"/>
    </location>
</feature>
<evidence type="ECO:0000256" key="10">
    <source>
        <dbReference type="ARBA" id="ARBA00044881"/>
    </source>
</evidence>
<gene>
    <name evidence="27" type="ORF">CC99x_001890</name>
</gene>
<feature type="transmembrane region" description="Helical" evidence="25">
    <location>
        <begin position="285"/>
        <end position="304"/>
    </location>
</feature>
<dbReference type="AlphaFoldDB" id="A0AAE3HPC6"/>
<evidence type="ECO:0000256" key="6">
    <source>
        <dbReference type="ARBA" id="ARBA00023136"/>
    </source>
</evidence>
<evidence type="ECO:0000256" key="23">
    <source>
        <dbReference type="ARBA" id="ARBA00045709"/>
    </source>
</evidence>
<evidence type="ECO:0000256" key="18">
    <source>
        <dbReference type="ARBA" id="ARBA00044912"/>
    </source>
</evidence>
<evidence type="ECO:0000256" key="11">
    <source>
        <dbReference type="ARBA" id="ARBA00044884"/>
    </source>
</evidence>
<evidence type="ECO:0000256" key="2">
    <source>
        <dbReference type="ARBA" id="ARBA00008335"/>
    </source>
</evidence>
<reference evidence="27" key="1">
    <citation type="journal article" date="2016" name="Genome Announc.">
        <title>Draft Genome Sequences of Two Novel Amoeba-Resistant Intranuclear Bacteria, 'Candidatus Berkiella cookevillensis' and 'Candidatus Berkiella aquae'.</title>
        <authorList>
            <person name="Mehari Y.T."/>
            <person name="Arivett B.A."/>
            <person name="Farone A.L."/>
            <person name="Gunderson J.H."/>
            <person name="Farone M.B."/>
        </authorList>
    </citation>
    <scope>NUCLEOTIDE SEQUENCE</scope>
    <source>
        <strain evidence="27">CC99</strain>
    </source>
</reference>
<evidence type="ECO:0000256" key="7">
    <source>
        <dbReference type="ARBA" id="ARBA00023228"/>
    </source>
</evidence>
<comment type="catalytic activity">
    <reaction evidence="14">
        <text>L-aspartyl-L-lysine(out) = L-aspartyl-L-lysine(in)</text>
        <dbReference type="Rhea" id="RHEA:79411"/>
        <dbReference type="ChEBI" id="CHEBI:229953"/>
    </reaction>
</comment>
<comment type="catalytic activity">
    <reaction evidence="11">
        <text>L-alpha-aminoacyl-L-histidine(out) = L-alpha-aminoacyl-L-histidine(in)</text>
        <dbReference type="Rhea" id="RHEA:79375"/>
        <dbReference type="ChEBI" id="CHEBI:229967"/>
    </reaction>
</comment>
<evidence type="ECO:0000256" key="19">
    <source>
        <dbReference type="ARBA" id="ARBA00044919"/>
    </source>
</evidence>
<accession>A0AAE3HPC6</accession>
<comment type="catalytic activity">
    <reaction evidence="15">
        <text>L-arginyl-L-alpha-amino acid(out) = L-arginyl-L-alpha-amino acid(in)</text>
        <dbReference type="Rhea" id="RHEA:79371"/>
        <dbReference type="ChEBI" id="CHEBI:84315"/>
    </reaction>
</comment>
<keyword evidence="3" id="KW-0813">Transport</keyword>
<evidence type="ECO:0000256" key="13">
    <source>
        <dbReference type="ARBA" id="ARBA00044893"/>
    </source>
</evidence>
<feature type="transmembrane region" description="Helical" evidence="25">
    <location>
        <begin position="258"/>
        <end position="278"/>
    </location>
</feature>
<feature type="transmembrane region" description="Helical" evidence="25">
    <location>
        <begin position="310"/>
        <end position="333"/>
    </location>
</feature>
<evidence type="ECO:0000256" key="25">
    <source>
        <dbReference type="SAM" id="Phobius"/>
    </source>
</evidence>
<dbReference type="Gene3D" id="1.20.1250.20">
    <property type="entry name" value="MFS general substrate transporter like domains"/>
    <property type="match status" value="2"/>
</dbReference>
<feature type="transmembrane region" description="Helical" evidence="25">
    <location>
        <begin position="345"/>
        <end position="369"/>
    </location>
</feature>
<evidence type="ECO:0000256" key="12">
    <source>
        <dbReference type="ARBA" id="ARBA00044891"/>
    </source>
</evidence>
<feature type="transmembrane region" description="Helical" evidence="25">
    <location>
        <begin position="389"/>
        <end position="413"/>
    </location>
</feature>
<feature type="transmembrane region" description="Helical" evidence="25">
    <location>
        <begin position="169"/>
        <end position="191"/>
    </location>
</feature>
<dbReference type="PANTHER" id="PTHR23512">
    <property type="entry name" value="MAJOR FACILITATOR SUPERFAMILY DOMAIN-CONTAINING PROTEIN 1"/>
    <property type="match status" value="1"/>
</dbReference>
<evidence type="ECO:0000313" key="27">
    <source>
        <dbReference type="EMBL" id="MCS5707650.1"/>
    </source>
</evidence>
<comment type="subcellular location">
    <subcellularLocation>
        <location evidence="1">Lysosome membrane</location>
        <topology evidence="1">Multi-pass membrane protein</topology>
    </subcellularLocation>
</comment>
<dbReference type="GO" id="GO:0005765">
    <property type="term" value="C:lysosomal membrane"/>
    <property type="evidence" value="ECO:0007669"/>
    <property type="project" value="UniProtKB-SubCell"/>
</dbReference>
<comment type="catalytic activity">
    <reaction evidence="16">
        <text>L-lysyl-L-lysine(out) = L-lysyl-L-lysine(in)</text>
        <dbReference type="Rhea" id="RHEA:79403"/>
        <dbReference type="ChEBI" id="CHEBI:229956"/>
    </reaction>
</comment>
<dbReference type="PANTHER" id="PTHR23512:SF3">
    <property type="entry name" value="MAJOR FACILITATOR SUPERFAMILY DOMAIN-CONTAINING PROTEIN 1"/>
    <property type="match status" value="1"/>
</dbReference>
<comment type="subunit">
    <text evidence="24">Homodimer. Interacts with lysosomal protein GLMP (via lumenal domain); the interaction starts while both proteins are still in the endoplasmic reticulum and is required for stabilization of MFSD1 in lysosomes but has no direct effect on its targeting to lysosomes or transporter activity.</text>
</comment>
<evidence type="ECO:0000256" key="20">
    <source>
        <dbReference type="ARBA" id="ARBA00044924"/>
    </source>
</evidence>
<dbReference type="RefSeq" id="WP_057623633.1">
    <property type="nucleotide sequence ID" value="NZ_LKHV02000001.1"/>
</dbReference>
<keyword evidence="6 25" id="KW-0472">Membrane</keyword>
<dbReference type="Pfam" id="PF07690">
    <property type="entry name" value="MFS_1"/>
    <property type="match status" value="1"/>
</dbReference>
<dbReference type="Proteomes" id="UP000051494">
    <property type="component" value="Unassembled WGS sequence"/>
</dbReference>
<comment type="catalytic activity">
    <reaction evidence="10">
        <text>L-alpha-aminoacyl-L-arginine(out) = L-alpha-aminoacyl-L-arginine(in)</text>
        <dbReference type="Rhea" id="RHEA:79367"/>
        <dbReference type="ChEBI" id="CHEBI:229968"/>
    </reaction>
</comment>
<organism evidence="27 28">
    <name type="scientific">Candidatus Berkiella cookevillensis</name>
    <dbReference type="NCBI Taxonomy" id="437022"/>
    <lineage>
        <taxon>Bacteria</taxon>
        <taxon>Pseudomonadati</taxon>
        <taxon>Pseudomonadota</taxon>
        <taxon>Gammaproteobacteria</taxon>
        <taxon>Candidatus Berkiellales</taxon>
        <taxon>Candidatus Berkiellaceae</taxon>
        <taxon>Candidatus Berkiella</taxon>
    </lineage>
</organism>
<evidence type="ECO:0000256" key="22">
    <source>
        <dbReference type="ARBA" id="ARBA00045018"/>
    </source>
</evidence>
<keyword evidence="7" id="KW-0458">Lysosome</keyword>
<dbReference type="SUPFAM" id="SSF103473">
    <property type="entry name" value="MFS general substrate transporter"/>
    <property type="match status" value="1"/>
</dbReference>
<feature type="domain" description="Major facilitator superfamily (MFS) profile" evidence="26">
    <location>
        <begin position="16"/>
        <end position="416"/>
    </location>
</feature>
<evidence type="ECO:0000256" key="8">
    <source>
        <dbReference type="ARBA" id="ARBA00044876"/>
    </source>
</evidence>
<evidence type="ECO:0000313" key="28">
    <source>
        <dbReference type="Proteomes" id="UP000051494"/>
    </source>
</evidence>
<dbReference type="GO" id="GO:0022857">
    <property type="term" value="F:transmembrane transporter activity"/>
    <property type="evidence" value="ECO:0007669"/>
    <property type="project" value="InterPro"/>
</dbReference>
<feature type="transmembrane region" description="Helical" evidence="25">
    <location>
        <begin position="82"/>
        <end position="98"/>
    </location>
</feature>